<gene>
    <name evidence="2" type="primary">Chsy3</name>
    <name evidence="2" type="ORF">CM83_9487</name>
    <name evidence="3" type="ORF">g.26515</name>
</gene>
<accession>A0A0A9VSK0</accession>
<reference evidence="3" key="3">
    <citation type="journal article" date="2016" name="Gigascience">
        <title>De novo construction of an expanded transcriptome assembly for the western tarnished plant bug, Lygus hesperus.</title>
        <authorList>
            <person name="Tassone E.E."/>
            <person name="Geib S.M."/>
            <person name="Hall B."/>
            <person name="Fabrick J.A."/>
            <person name="Brent C.S."/>
            <person name="Hull J.J."/>
        </authorList>
    </citation>
    <scope>NUCLEOTIDE SEQUENCE</scope>
</reference>
<dbReference type="AlphaFoldDB" id="A0A0A9VSK0"/>
<name>A0A0A9VSK0_LYGHE</name>
<proteinExistence type="predicted"/>
<dbReference type="EMBL" id="GBHO01045363">
    <property type="protein sequence ID" value="JAF98240.1"/>
    <property type="molecule type" value="Transcribed_RNA"/>
</dbReference>
<sequence>MRTVPPLHVGTTLDANCLRNHGCTSHTQKLQKRTELTHRQRGWSAKHLHNTTQLEMPRGELQRVIRLTGLPRVVKLYPNVFDRARYRIASGSAYPSWWEAYRHCPPKQEVFFGPLERLQLPLDSAIREVLHRLPMLRKEELNYDDPTFIPFCTRIAAVWTRLQQDEQLDKETAFLRCQDDIFHDELYNFARNIRTSRGSYFGLTQRENTIFRLHDIVNDALGAVKPQLSNQEATVAVSNFLTRRDSHRNEAVSCEQVFGKQRIPADDVLVPTKVYLRTRRYSGVDEKVAKGVQQYPDSVYSASRLSQPLLESERFARGATPVRKDAHLRRLYANILRSPPGAQRSKGLRKSPHLPPDTPNTVTTLTPASYEKLQPHAHGITRVLPTEFAKATLTSQLQLTKYREYRSMLAQQPETVHRSTRLGTLVKQACKPNVQLSGTASLRIVFANSNPLYTVGNPQVGKS</sequence>
<reference evidence="2" key="2">
    <citation type="submission" date="2014-07" db="EMBL/GenBank/DDBJ databases">
        <authorList>
            <person name="Hull J."/>
        </authorList>
    </citation>
    <scope>NUCLEOTIDE SEQUENCE</scope>
</reference>
<dbReference type="EMBL" id="GDHC01004632">
    <property type="protein sequence ID" value="JAQ13997.1"/>
    <property type="molecule type" value="Transcribed_RNA"/>
</dbReference>
<evidence type="ECO:0000313" key="2">
    <source>
        <dbReference type="EMBL" id="JAF98240.1"/>
    </source>
</evidence>
<evidence type="ECO:0000256" key="1">
    <source>
        <dbReference type="SAM" id="MobiDB-lite"/>
    </source>
</evidence>
<organism evidence="2">
    <name type="scientific">Lygus hesperus</name>
    <name type="common">Western plant bug</name>
    <dbReference type="NCBI Taxonomy" id="30085"/>
    <lineage>
        <taxon>Eukaryota</taxon>
        <taxon>Metazoa</taxon>
        <taxon>Ecdysozoa</taxon>
        <taxon>Arthropoda</taxon>
        <taxon>Hexapoda</taxon>
        <taxon>Insecta</taxon>
        <taxon>Pterygota</taxon>
        <taxon>Neoptera</taxon>
        <taxon>Paraneoptera</taxon>
        <taxon>Hemiptera</taxon>
        <taxon>Heteroptera</taxon>
        <taxon>Panheteroptera</taxon>
        <taxon>Cimicomorpha</taxon>
        <taxon>Miridae</taxon>
        <taxon>Mirini</taxon>
        <taxon>Lygus</taxon>
    </lineage>
</organism>
<protein>
    <submittedName>
        <fullName evidence="2">Chondroitin sulfate synthase 3</fullName>
    </submittedName>
</protein>
<evidence type="ECO:0000313" key="3">
    <source>
        <dbReference type="EMBL" id="JAQ13997.1"/>
    </source>
</evidence>
<feature type="region of interest" description="Disordered" evidence="1">
    <location>
        <begin position="336"/>
        <end position="361"/>
    </location>
</feature>
<reference evidence="2" key="1">
    <citation type="journal article" date="2014" name="PLoS ONE">
        <title>Transcriptome-Based Identification of ABC Transporters in the Western Tarnished Plant Bug Lygus hesperus.</title>
        <authorList>
            <person name="Hull J.J."/>
            <person name="Chaney K."/>
            <person name="Geib S.M."/>
            <person name="Fabrick J.A."/>
            <person name="Brent C.S."/>
            <person name="Walsh D."/>
            <person name="Lavine L.C."/>
        </authorList>
    </citation>
    <scope>NUCLEOTIDE SEQUENCE</scope>
</reference>